<name>A0AAP0LK61_9ROSI</name>
<gene>
    <name evidence="1" type="ORF">WN944_028847</name>
</gene>
<dbReference type="EMBL" id="JBCGBO010000025">
    <property type="protein sequence ID" value="KAK9176828.1"/>
    <property type="molecule type" value="Genomic_DNA"/>
</dbReference>
<sequence>MNYYEDLKKSGWKGTVELFETHGEGHSFYFDNLKCEKAVELINKAASYVLLSDGGANLNEDTESPRGGVCNTLGESHIGKEQNCAGLVKAKSGQYLGRFRMRHENGLHEVNDDFDVKTTLPNLSKKVEVLTLNQSMNHHPSLANEFLVVMEVICWMVMMDLYSGGSDEEFDRETDLDREWQRRRKEASAQEGFNIGFKESFHSGYNWGLVRGVTSALVCLLKEMKEMLIETQEKLNKFQNLYEFMHSLSTTDALKLFYDDILTKKVVEQSEHAEAGSNVTGLQNQSSDRSCLENHFGELESIILETPAIQVPLEVQK</sequence>
<protein>
    <submittedName>
        <fullName evidence="1">Uncharacterized protein</fullName>
    </submittedName>
</protein>
<comment type="caution">
    <text evidence="1">The sequence shown here is derived from an EMBL/GenBank/DDBJ whole genome shotgun (WGS) entry which is preliminary data.</text>
</comment>
<accession>A0AAP0LK61</accession>
<proteinExistence type="predicted"/>
<keyword evidence="2" id="KW-1185">Reference proteome</keyword>
<dbReference type="PANTHER" id="PTHR18829:SF0">
    <property type="entry name" value="PROTEIN YAE1 HOMOLOG"/>
    <property type="match status" value="1"/>
</dbReference>
<evidence type="ECO:0000313" key="2">
    <source>
        <dbReference type="Proteomes" id="UP001428341"/>
    </source>
</evidence>
<evidence type="ECO:0000313" key="1">
    <source>
        <dbReference type="EMBL" id="KAK9176828.1"/>
    </source>
</evidence>
<organism evidence="1 2">
    <name type="scientific">Citrus x changshan-huyou</name>
    <dbReference type="NCBI Taxonomy" id="2935761"/>
    <lineage>
        <taxon>Eukaryota</taxon>
        <taxon>Viridiplantae</taxon>
        <taxon>Streptophyta</taxon>
        <taxon>Embryophyta</taxon>
        <taxon>Tracheophyta</taxon>
        <taxon>Spermatophyta</taxon>
        <taxon>Magnoliopsida</taxon>
        <taxon>eudicotyledons</taxon>
        <taxon>Gunneridae</taxon>
        <taxon>Pentapetalae</taxon>
        <taxon>rosids</taxon>
        <taxon>malvids</taxon>
        <taxon>Sapindales</taxon>
        <taxon>Rutaceae</taxon>
        <taxon>Aurantioideae</taxon>
        <taxon>Citrus</taxon>
    </lineage>
</organism>
<dbReference type="AlphaFoldDB" id="A0AAP0LK61"/>
<dbReference type="PANTHER" id="PTHR18829">
    <property type="entry name" value="PROTEIN YAE1 HOMOLOG"/>
    <property type="match status" value="1"/>
</dbReference>
<reference evidence="1 2" key="1">
    <citation type="submission" date="2024-05" db="EMBL/GenBank/DDBJ databases">
        <title>Haplotype-resolved chromosome-level genome assembly of Huyou (Citrus changshanensis).</title>
        <authorList>
            <person name="Miao C."/>
            <person name="Chen W."/>
            <person name="Wu Y."/>
            <person name="Wang L."/>
            <person name="Zhao S."/>
            <person name="Grierson D."/>
            <person name="Xu C."/>
            <person name="Chen K."/>
        </authorList>
    </citation>
    <scope>NUCLEOTIDE SEQUENCE [LARGE SCALE GENOMIC DNA]</scope>
    <source>
        <strain evidence="1">01-14</strain>
        <tissue evidence="1">Leaf</tissue>
    </source>
</reference>
<dbReference type="InterPro" id="IPR038881">
    <property type="entry name" value="Yae1-like"/>
</dbReference>
<dbReference type="Proteomes" id="UP001428341">
    <property type="component" value="Unassembled WGS sequence"/>
</dbReference>